<dbReference type="Pfam" id="PF01040">
    <property type="entry name" value="UbiA"/>
    <property type="match status" value="1"/>
</dbReference>
<dbReference type="InterPro" id="IPR000537">
    <property type="entry name" value="UbiA_prenyltransferase"/>
</dbReference>
<dbReference type="Proteomes" id="UP001314263">
    <property type="component" value="Unassembled WGS sequence"/>
</dbReference>
<proteinExistence type="predicted"/>
<keyword evidence="4 6" id="KW-0472">Membrane</keyword>
<feature type="transmembrane region" description="Helical" evidence="6">
    <location>
        <begin position="172"/>
        <end position="190"/>
    </location>
</feature>
<dbReference type="GO" id="GO:0046408">
    <property type="term" value="F:chlorophyll synthetase activity"/>
    <property type="evidence" value="ECO:0007669"/>
    <property type="project" value="InterPro"/>
</dbReference>
<dbReference type="EMBL" id="CAUYUE010000005">
    <property type="protein sequence ID" value="CAK0774373.1"/>
    <property type="molecule type" value="Genomic_DNA"/>
</dbReference>
<dbReference type="InterPro" id="IPR011799">
    <property type="entry name" value="ChlG"/>
</dbReference>
<comment type="caution">
    <text evidence="7">The sequence shown here is derived from an EMBL/GenBank/DDBJ whole genome shotgun (WGS) entry which is preliminary data.</text>
</comment>
<dbReference type="InterPro" id="IPR050475">
    <property type="entry name" value="Prenyltransferase_related"/>
</dbReference>
<dbReference type="InterPro" id="IPR044878">
    <property type="entry name" value="UbiA_sf"/>
</dbReference>
<protein>
    <recommendedName>
        <fullName evidence="9">Chlorophyll synthase</fullName>
    </recommendedName>
</protein>
<evidence type="ECO:0000256" key="2">
    <source>
        <dbReference type="ARBA" id="ARBA00022692"/>
    </source>
</evidence>
<feature type="transmembrane region" description="Helical" evidence="6">
    <location>
        <begin position="256"/>
        <end position="277"/>
    </location>
</feature>
<dbReference type="CDD" id="cd13958">
    <property type="entry name" value="PT_UbiA_chlorophyll"/>
    <property type="match status" value="1"/>
</dbReference>
<gene>
    <name evidence="7" type="ORF">CVIRNUC_004162</name>
</gene>
<comment type="subcellular location">
    <subcellularLocation>
        <location evidence="1">Membrane</location>
        <topology evidence="1">Multi-pass membrane protein</topology>
    </subcellularLocation>
</comment>
<evidence type="ECO:0000313" key="7">
    <source>
        <dbReference type="EMBL" id="CAK0774373.1"/>
    </source>
</evidence>
<evidence type="ECO:0000256" key="1">
    <source>
        <dbReference type="ARBA" id="ARBA00004141"/>
    </source>
</evidence>
<dbReference type="Gene3D" id="1.20.120.1780">
    <property type="entry name" value="UbiA prenyltransferase"/>
    <property type="match status" value="1"/>
</dbReference>
<keyword evidence="2 6" id="KW-0812">Transmembrane</keyword>
<dbReference type="PANTHER" id="PTHR42723:SF1">
    <property type="entry name" value="CHLOROPHYLL SYNTHASE, CHLOROPLASTIC"/>
    <property type="match status" value="1"/>
</dbReference>
<dbReference type="InterPro" id="IPR006372">
    <property type="entry name" value="Chl_synth"/>
</dbReference>
<dbReference type="NCBIfam" id="TIGR02056">
    <property type="entry name" value="ChlG"/>
    <property type="match status" value="1"/>
</dbReference>
<keyword evidence="3 6" id="KW-1133">Transmembrane helix</keyword>
<dbReference type="NCBIfam" id="NF005742">
    <property type="entry name" value="PRK07566.1"/>
    <property type="match status" value="1"/>
</dbReference>
<dbReference type="Gene3D" id="1.10.357.140">
    <property type="entry name" value="UbiA prenyltransferase"/>
    <property type="match status" value="1"/>
</dbReference>
<feature type="transmembrane region" description="Helical" evidence="6">
    <location>
        <begin position="326"/>
        <end position="347"/>
    </location>
</feature>
<feature type="transmembrane region" description="Helical" evidence="6">
    <location>
        <begin position="359"/>
        <end position="377"/>
    </location>
</feature>
<sequence length="383" mass="42044">MLAPMSLRLQTQYPLQNLVSSPVLRRTSFRTSGFPSVYRKAGTQKHRVTRAQSEDVKEKISETGEVFKSNVAQLLGVRGGERTSDIWKIRLQLTKPVTWVPLIWGVLCGAAASGNFTWTPEHVAQSLVCMTMSGPFLTGYTQTINDYYDREIDAINEPDRPIPSGAISETEVVVQFLALLAAGLGTAFALDKWVGHETPTLFYLAIFGSFISYIYSAPPLKLKQSGWAGNYALGSSYISLPWWAGQALFGNLTLDVIVLTMLYSTAGLGIAIVNDFKSIEGDRKMGLQSLPVAFGVDTAKWITVGTIDITQFSVAAYLFFGLHEPLYGGILTALILPQVFFQIKYFIPDPIQNDVKYQASAQPFLVFGLLTTGLAIGHHNAVL</sequence>
<reference evidence="7 8" key="1">
    <citation type="submission" date="2023-10" db="EMBL/GenBank/DDBJ databases">
        <authorList>
            <person name="Maclean D."/>
            <person name="Macfadyen A."/>
        </authorList>
    </citation>
    <scope>NUCLEOTIDE SEQUENCE [LARGE SCALE GENOMIC DNA]</scope>
</reference>
<evidence type="ECO:0000313" key="8">
    <source>
        <dbReference type="Proteomes" id="UP001314263"/>
    </source>
</evidence>
<evidence type="ECO:0000256" key="3">
    <source>
        <dbReference type="ARBA" id="ARBA00022989"/>
    </source>
</evidence>
<feature type="transmembrane region" description="Helical" evidence="6">
    <location>
        <begin position="202"/>
        <end position="220"/>
    </location>
</feature>
<evidence type="ECO:0008006" key="9">
    <source>
        <dbReference type="Google" id="ProtNLM"/>
    </source>
</evidence>
<dbReference type="AlphaFoldDB" id="A0AAV1I3Y4"/>
<evidence type="ECO:0000256" key="4">
    <source>
        <dbReference type="ARBA" id="ARBA00023136"/>
    </source>
</evidence>
<dbReference type="GO" id="GO:0016020">
    <property type="term" value="C:membrane"/>
    <property type="evidence" value="ECO:0007669"/>
    <property type="project" value="UniProtKB-SubCell"/>
</dbReference>
<dbReference type="GO" id="GO:0015995">
    <property type="term" value="P:chlorophyll biosynthetic process"/>
    <property type="evidence" value="ECO:0007669"/>
    <property type="project" value="UniProtKB-KW"/>
</dbReference>
<dbReference type="PANTHER" id="PTHR42723">
    <property type="entry name" value="CHLOROPHYLL SYNTHASE"/>
    <property type="match status" value="1"/>
</dbReference>
<name>A0AAV1I3Y4_9CHLO</name>
<evidence type="ECO:0000256" key="5">
    <source>
        <dbReference type="ARBA" id="ARBA00023171"/>
    </source>
</evidence>
<keyword evidence="8" id="KW-1185">Reference proteome</keyword>
<organism evidence="7 8">
    <name type="scientific">Coccomyxa viridis</name>
    <dbReference type="NCBI Taxonomy" id="1274662"/>
    <lineage>
        <taxon>Eukaryota</taxon>
        <taxon>Viridiplantae</taxon>
        <taxon>Chlorophyta</taxon>
        <taxon>core chlorophytes</taxon>
        <taxon>Trebouxiophyceae</taxon>
        <taxon>Trebouxiophyceae incertae sedis</taxon>
        <taxon>Coccomyxaceae</taxon>
        <taxon>Coccomyxa</taxon>
    </lineage>
</organism>
<dbReference type="NCBIfam" id="TIGR01476">
    <property type="entry name" value="chlor_syn_BchG"/>
    <property type="match status" value="1"/>
</dbReference>
<keyword evidence="5" id="KW-0149">Chlorophyll biosynthesis</keyword>
<evidence type="ECO:0000256" key="6">
    <source>
        <dbReference type="SAM" id="Phobius"/>
    </source>
</evidence>
<accession>A0AAV1I3Y4</accession>